<dbReference type="EMBL" id="JACHML010000001">
    <property type="protein sequence ID" value="MBB6392221.1"/>
    <property type="molecule type" value="Genomic_DNA"/>
</dbReference>
<dbReference type="AlphaFoldDB" id="A0A7X0KVH2"/>
<gene>
    <name evidence="2" type="ORF">HD594_002534</name>
</gene>
<feature type="chain" id="PRO_5030748447" description="Lipoprotein" evidence="1">
    <location>
        <begin position="27"/>
        <end position="136"/>
    </location>
</feature>
<evidence type="ECO:0000256" key="1">
    <source>
        <dbReference type="SAM" id="SignalP"/>
    </source>
</evidence>
<evidence type="ECO:0000313" key="3">
    <source>
        <dbReference type="Proteomes" id="UP000537775"/>
    </source>
</evidence>
<dbReference type="PROSITE" id="PS51257">
    <property type="entry name" value="PROKAR_LIPOPROTEIN"/>
    <property type="match status" value="1"/>
</dbReference>
<dbReference type="RefSeq" id="WP_184751315.1">
    <property type="nucleotide sequence ID" value="NZ_BAAAJR010000011.1"/>
</dbReference>
<organism evidence="2 3">
    <name type="scientific">Microbacterium thalassium</name>
    <dbReference type="NCBI Taxonomy" id="362649"/>
    <lineage>
        <taxon>Bacteria</taxon>
        <taxon>Bacillati</taxon>
        <taxon>Actinomycetota</taxon>
        <taxon>Actinomycetes</taxon>
        <taxon>Micrococcales</taxon>
        <taxon>Microbacteriaceae</taxon>
        <taxon>Microbacterium</taxon>
    </lineage>
</organism>
<proteinExistence type="predicted"/>
<keyword evidence="1" id="KW-0732">Signal</keyword>
<evidence type="ECO:0008006" key="4">
    <source>
        <dbReference type="Google" id="ProtNLM"/>
    </source>
</evidence>
<keyword evidence="3" id="KW-1185">Reference proteome</keyword>
<accession>A0A7X0KVH2</accession>
<feature type="signal peptide" evidence="1">
    <location>
        <begin position="1"/>
        <end position="26"/>
    </location>
</feature>
<dbReference type="Proteomes" id="UP000537775">
    <property type="component" value="Unassembled WGS sequence"/>
</dbReference>
<sequence length="136" mass="14275">MRRTRMALGALVLALGLTACSQGAQMSDPSGTPDPVNRPTYITVPPAAEPSGQPIQPPAAYWDAVVADLAERGVDGTPELVSAEAVTWGDGSLGCPEPGVAYTQALEEGMRVVVEVDGVTYDYRFGSQPVPRLCED</sequence>
<comment type="caution">
    <text evidence="2">The sequence shown here is derived from an EMBL/GenBank/DDBJ whole genome shotgun (WGS) entry which is preliminary data.</text>
</comment>
<reference evidence="2 3" key="1">
    <citation type="submission" date="2020-08" db="EMBL/GenBank/DDBJ databases">
        <title>Sequencing the genomes of 1000 actinobacteria strains.</title>
        <authorList>
            <person name="Klenk H.-P."/>
        </authorList>
    </citation>
    <scope>NUCLEOTIDE SEQUENCE [LARGE SCALE GENOMIC DNA]</scope>
    <source>
        <strain evidence="2 3">DSM 12511</strain>
    </source>
</reference>
<protein>
    <recommendedName>
        <fullName evidence="4">Lipoprotein</fullName>
    </recommendedName>
</protein>
<name>A0A7X0KVH2_9MICO</name>
<evidence type="ECO:0000313" key="2">
    <source>
        <dbReference type="EMBL" id="MBB6392221.1"/>
    </source>
</evidence>